<sequence length="280" mass="31290">MKKILCLFSALTLVLTSCSNDKDDNSVGSVEDSVGDVSVVLPKILKYTDIEDSSENATYISTYDGNKILSTKDEAGRTDYTYDGNFIVKEINYDTESIPGKDVISDVTVYSYVNGKLVESSFTEAYSTDFPNGKYKRRTVFTHNTDGTVKREVYKTDYATGIEEKSNYFEVLTYANGNLVKSVETNSEMNSVFTATYEYDDKNNPLKNILGFSLLIDHSEGEGSMSSVNNTVKYTASYSVNAEANVYKRELVYDANGYPAKITSYKNDGTTVNRIDEYTY</sequence>
<protein>
    <recommendedName>
        <fullName evidence="3">YD repeat-containing protein</fullName>
    </recommendedName>
</protein>
<keyword evidence="2" id="KW-1185">Reference proteome</keyword>
<evidence type="ECO:0000313" key="1">
    <source>
        <dbReference type="EMBL" id="MCC9073308.1"/>
    </source>
</evidence>
<dbReference type="PROSITE" id="PS51257">
    <property type="entry name" value="PROKAR_LIPOPROTEIN"/>
    <property type="match status" value="1"/>
</dbReference>
<dbReference type="Proteomes" id="UP001430919">
    <property type="component" value="Unassembled WGS sequence"/>
</dbReference>
<comment type="caution">
    <text evidence="1">The sequence shown here is derived from an EMBL/GenBank/DDBJ whole genome shotgun (WGS) entry which is preliminary data.</text>
</comment>
<dbReference type="EMBL" id="JAJJMO010000001">
    <property type="protein sequence ID" value="MCC9073308.1"/>
    <property type="molecule type" value="Genomic_DNA"/>
</dbReference>
<name>A0ABS8MX65_9FLAO</name>
<evidence type="ECO:0000313" key="2">
    <source>
        <dbReference type="Proteomes" id="UP001430919"/>
    </source>
</evidence>
<gene>
    <name evidence="1" type="ORF">LNQ49_17155</name>
</gene>
<proteinExistence type="predicted"/>
<organism evidence="1 2">
    <name type="scientific">Flavobacterium pisciphilum</name>
    <dbReference type="NCBI Taxonomy" id="2893755"/>
    <lineage>
        <taxon>Bacteria</taxon>
        <taxon>Pseudomonadati</taxon>
        <taxon>Bacteroidota</taxon>
        <taxon>Flavobacteriia</taxon>
        <taxon>Flavobacteriales</taxon>
        <taxon>Flavobacteriaceae</taxon>
        <taxon>Flavobacterium</taxon>
    </lineage>
</organism>
<dbReference type="RefSeq" id="WP_229990243.1">
    <property type="nucleotide sequence ID" value="NZ_JAJJMO010000001.1"/>
</dbReference>
<evidence type="ECO:0008006" key="3">
    <source>
        <dbReference type="Google" id="ProtNLM"/>
    </source>
</evidence>
<reference evidence="1" key="1">
    <citation type="submission" date="2021-11" db="EMBL/GenBank/DDBJ databases">
        <title>Description of novel Flavobacterium species.</title>
        <authorList>
            <person name="Saticioglu I.B."/>
            <person name="Ay H."/>
            <person name="Altun S."/>
            <person name="Duman M."/>
        </authorList>
    </citation>
    <scope>NUCLEOTIDE SEQUENCE</scope>
    <source>
        <strain evidence="1">F-65</strain>
    </source>
</reference>
<accession>A0ABS8MX65</accession>